<dbReference type="EMBL" id="JAHUZN010000007">
    <property type="protein sequence ID" value="KAG8489261.1"/>
    <property type="molecule type" value="Genomic_DNA"/>
</dbReference>
<dbReference type="InterPro" id="IPR000477">
    <property type="entry name" value="RT_dom"/>
</dbReference>
<dbReference type="GO" id="GO:0015074">
    <property type="term" value="P:DNA integration"/>
    <property type="evidence" value="ECO:0007669"/>
    <property type="project" value="InterPro"/>
</dbReference>
<dbReference type="Pfam" id="PF17921">
    <property type="entry name" value="Integrase_H2C2"/>
    <property type="match status" value="1"/>
</dbReference>
<keyword evidence="3" id="KW-0548">Nucleotidyltransferase</keyword>
<dbReference type="OrthoDB" id="407598at2759"/>
<keyword evidence="7" id="KW-0695">RNA-directed DNA polymerase</keyword>
<dbReference type="FunFam" id="3.30.420.10:FF:000032">
    <property type="entry name" value="Retrovirus-related Pol polyprotein from transposon 297-like Protein"/>
    <property type="match status" value="1"/>
</dbReference>
<dbReference type="CDD" id="cd09274">
    <property type="entry name" value="RNase_HI_RT_Ty3"/>
    <property type="match status" value="1"/>
</dbReference>
<dbReference type="InterPro" id="IPR041588">
    <property type="entry name" value="Integrase_H2C2"/>
</dbReference>
<keyword evidence="10" id="KW-1185">Reference proteome</keyword>
<organism evidence="9 10">
    <name type="scientific">Gossypium anomalum</name>
    <dbReference type="NCBI Taxonomy" id="47600"/>
    <lineage>
        <taxon>Eukaryota</taxon>
        <taxon>Viridiplantae</taxon>
        <taxon>Streptophyta</taxon>
        <taxon>Embryophyta</taxon>
        <taxon>Tracheophyta</taxon>
        <taxon>Spermatophyta</taxon>
        <taxon>Magnoliopsida</taxon>
        <taxon>eudicotyledons</taxon>
        <taxon>Gunneridae</taxon>
        <taxon>Pentapetalae</taxon>
        <taxon>rosids</taxon>
        <taxon>malvids</taxon>
        <taxon>Malvales</taxon>
        <taxon>Malvaceae</taxon>
        <taxon>Malvoideae</taxon>
        <taxon>Gossypium</taxon>
    </lineage>
</organism>
<keyword evidence="5" id="KW-0255">Endonuclease</keyword>
<dbReference type="SUPFAM" id="SSF53098">
    <property type="entry name" value="Ribonuclease H-like"/>
    <property type="match status" value="1"/>
</dbReference>
<evidence type="ECO:0000313" key="10">
    <source>
        <dbReference type="Proteomes" id="UP000701853"/>
    </source>
</evidence>
<evidence type="ECO:0000259" key="8">
    <source>
        <dbReference type="PROSITE" id="PS50994"/>
    </source>
</evidence>
<dbReference type="PANTHER" id="PTHR35046">
    <property type="entry name" value="ZINC KNUCKLE (CCHC-TYPE) FAMILY PROTEIN"/>
    <property type="match status" value="1"/>
</dbReference>
<keyword evidence="2" id="KW-0808">Transferase</keyword>
<evidence type="ECO:0000313" key="9">
    <source>
        <dbReference type="EMBL" id="KAG8489261.1"/>
    </source>
</evidence>
<dbReference type="SUPFAM" id="SSF56672">
    <property type="entry name" value="DNA/RNA polymerases"/>
    <property type="match status" value="1"/>
</dbReference>
<dbReference type="PANTHER" id="PTHR35046:SF9">
    <property type="entry name" value="RNA-DIRECTED DNA POLYMERASE"/>
    <property type="match status" value="1"/>
</dbReference>
<keyword evidence="1" id="KW-0645">Protease</keyword>
<dbReference type="InterPro" id="IPR036397">
    <property type="entry name" value="RNaseH_sf"/>
</dbReference>
<evidence type="ECO:0000256" key="4">
    <source>
        <dbReference type="ARBA" id="ARBA00022722"/>
    </source>
</evidence>
<name>A0A8J6CZG0_9ROSI</name>
<dbReference type="Gene3D" id="1.10.340.70">
    <property type="match status" value="1"/>
</dbReference>
<evidence type="ECO:0000256" key="2">
    <source>
        <dbReference type="ARBA" id="ARBA00022679"/>
    </source>
</evidence>
<evidence type="ECO:0000256" key="6">
    <source>
        <dbReference type="ARBA" id="ARBA00022801"/>
    </source>
</evidence>
<evidence type="ECO:0000256" key="3">
    <source>
        <dbReference type="ARBA" id="ARBA00022695"/>
    </source>
</evidence>
<keyword evidence="4" id="KW-0540">Nuclease</keyword>
<dbReference type="FunFam" id="3.30.70.270:FF:000020">
    <property type="entry name" value="Transposon Tf2-6 polyprotein-like Protein"/>
    <property type="match status" value="1"/>
</dbReference>
<evidence type="ECO:0000256" key="1">
    <source>
        <dbReference type="ARBA" id="ARBA00022670"/>
    </source>
</evidence>
<evidence type="ECO:0000256" key="5">
    <source>
        <dbReference type="ARBA" id="ARBA00022759"/>
    </source>
</evidence>
<feature type="domain" description="Integrase catalytic" evidence="8">
    <location>
        <begin position="421"/>
        <end position="581"/>
    </location>
</feature>
<accession>A0A8J6CZG0</accession>
<sequence>MEKGYIRESLSPCAVPVLLVPKKDGTWRMCVDCRAINKITIKYRHPIPRLDDTLDELSGSRVVSKIDLKSGYHQIRMREGDEWKTAFKTKHGLYEWLVMPFGLTNAPSTFMRLMNHVLRPFIVSADGLEVDQEKIKAIQDWPRPTSVTQVRSFHGLASFYRRFVSNFSTIAAPLTSVIKKNSSFIWNDEQEKSFIKIKDCLTNAPLLALPDFSKTFEIECDASGIGIGAVLTQDGRPMAYFSEKLNGAVLNYPVYDKEMYALIRALETWQNYLWPKEFKGKDNIVADALSRRYTLLLYLDSKILGFTLLKDAYVNDSDFGEIFTACEKGSFENFYRYDGYLFREGKLCIPCGSVRDLLVHEAHSGGLMGHFGVNKTLATLHEHFYWPRMRKDVEQVCERCIACKKAKSKVQPHGLYTPLPIPEAPWIDISMDFVLGLPRTKTGKDSIFIVVDRFSKMSHFIACTKTDDAVHVANLFFRDIVRLHGIPRTIVSDRDTKFLSHFWRSLWGKLGTKLLFSTTCHPQTDGQTEVVNRVLSTLLRAIVRKNLKTWEDCLPHIEFAYNRSVHSATKFSPFEIVYGFNPLTPLDLLPLPTDQFVHADAKKKADFVKDLHSKVRANIEARTESYVHFDLRTSHFEEGGNDAIAPHGSASSSKDSLVLPQGPITRARAKKFKESITAFVAQTWNKTLLGHSEEVDSSSLNSPCNYLQVQLSSSSSLPVPQLRSSSLPA</sequence>
<proteinExistence type="predicted"/>
<dbReference type="Pfam" id="PF17919">
    <property type="entry name" value="RT_RNaseH_2"/>
    <property type="match status" value="1"/>
</dbReference>
<dbReference type="Gene3D" id="3.10.10.10">
    <property type="entry name" value="HIV Type 1 Reverse Transcriptase, subunit A, domain 1"/>
    <property type="match status" value="1"/>
</dbReference>
<dbReference type="GO" id="GO:0003676">
    <property type="term" value="F:nucleic acid binding"/>
    <property type="evidence" value="ECO:0007669"/>
    <property type="project" value="InterPro"/>
</dbReference>
<comment type="caution">
    <text evidence="9">The sequence shown here is derived from an EMBL/GenBank/DDBJ whole genome shotgun (WGS) entry which is preliminary data.</text>
</comment>
<dbReference type="Pfam" id="PF00078">
    <property type="entry name" value="RVT_1"/>
    <property type="match status" value="1"/>
</dbReference>
<protein>
    <recommendedName>
        <fullName evidence="8">Integrase catalytic domain-containing protein</fullName>
    </recommendedName>
</protein>
<dbReference type="AlphaFoldDB" id="A0A8J6CZG0"/>
<dbReference type="InterPro" id="IPR041577">
    <property type="entry name" value="RT_RNaseH_2"/>
</dbReference>
<dbReference type="GO" id="GO:0008233">
    <property type="term" value="F:peptidase activity"/>
    <property type="evidence" value="ECO:0007669"/>
    <property type="project" value="UniProtKB-KW"/>
</dbReference>
<dbReference type="FunFam" id="3.10.10.10:FF:000007">
    <property type="entry name" value="Retrovirus-related Pol polyprotein from transposon 17.6-like Protein"/>
    <property type="match status" value="1"/>
</dbReference>
<keyword evidence="6" id="KW-0378">Hydrolase</keyword>
<dbReference type="Gene3D" id="3.10.20.370">
    <property type="match status" value="1"/>
</dbReference>
<dbReference type="GO" id="GO:0003964">
    <property type="term" value="F:RNA-directed DNA polymerase activity"/>
    <property type="evidence" value="ECO:0007669"/>
    <property type="project" value="UniProtKB-KW"/>
</dbReference>
<dbReference type="Gene3D" id="3.30.70.270">
    <property type="match status" value="2"/>
</dbReference>
<evidence type="ECO:0000256" key="7">
    <source>
        <dbReference type="ARBA" id="ARBA00022918"/>
    </source>
</evidence>
<dbReference type="CDD" id="cd01647">
    <property type="entry name" value="RT_LTR"/>
    <property type="match status" value="1"/>
</dbReference>
<dbReference type="Proteomes" id="UP000701853">
    <property type="component" value="Chromosome 7"/>
</dbReference>
<reference evidence="9 10" key="1">
    <citation type="journal article" date="2021" name="bioRxiv">
        <title>The Gossypium anomalum genome as a resource for cotton improvement and evolutionary analysis of hybrid incompatibility.</title>
        <authorList>
            <person name="Grover C.E."/>
            <person name="Yuan D."/>
            <person name="Arick M.A."/>
            <person name="Miller E.R."/>
            <person name="Hu G."/>
            <person name="Peterson D.G."/>
            <person name="Wendel J.F."/>
            <person name="Udall J.A."/>
        </authorList>
    </citation>
    <scope>NUCLEOTIDE SEQUENCE [LARGE SCALE GENOMIC DNA]</scope>
    <source>
        <strain evidence="9">JFW-Udall</strain>
        <tissue evidence="9">Leaf</tissue>
    </source>
</reference>
<dbReference type="GO" id="GO:0004519">
    <property type="term" value="F:endonuclease activity"/>
    <property type="evidence" value="ECO:0007669"/>
    <property type="project" value="UniProtKB-KW"/>
</dbReference>
<dbReference type="InterPro" id="IPR001584">
    <property type="entry name" value="Integrase_cat-core"/>
</dbReference>
<dbReference type="GO" id="GO:0006508">
    <property type="term" value="P:proteolysis"/>
    <property type="evidence" value="ECO:0007669"/>
    <property type="project" value="UniProtKB-KW"/>
</dbReference>
<dbReference type="FunFam" id="1.10.340.70:FF:000001">
    <property type="entry name" value="Retrovirus-related Pol polyprotein from transposon gypsy-like Protein"/>
    <property type="match status" value="1"/>
</dbReference>
<dbReference type="InterPro" id="IPR043502">
    <property type="entry name" value="DNA/RNA_pol_sf"/>
</dbReference>
<dbReference type="InterPro" id="IPR043128">
    <property type="entry name" value="Rev_trsase/Diguanyl_cyclase"/>
</dbReference>
<dbReference type="Gene3D" id="3.30.420.10">
    <property type="entry name" value="Ribonuclease H-like superfamily/Ribonuclease H"/>
    <property type="match status" value="1"/>
</dbReference>
<gene>
    <name evidence="9" type="ORF">CXB51_017317</name>
</gene>
<dbReference type="InterPro" id="IPR012337">
    <property type="entry name" value="RNaseH-like_sf"/>
</dbReference>
<dbReference type="PROSITE" id="PS50994">
    <property type="entry name" value="INTEGRASE"/>
    <property type="match status" value="1"/>
</dbReference>